<keyword evidence="5" id="KW-0413">Isomerase</keyword>
<accession>A0A2S6GI74</accession>
<dbReference type="EC" id="5.6.2.4" evidence="7"/>
<feature type="domain" description="UvrD-like helicase ATP-binding" evidence="10">
    <location>
        <begin position="3"/>
        <end position="271"/>
    </location>
</feature>
<dbReference type="Proteomes" id="UP000238071">
    <property type="component" value="Unassembled WGS sequence"/>
</dbReference>
<keyword evidence="4 9" id="KW-0067">ATP-binding</keyword>
<dbReference type="Pfam" id="PF00580">
    <property type="entry name" value="UvrD-helicase"/>
    <property type="match status" value="2"/>
</dbReference>
<dbReference type="EMBL" id="PTIY01000023">
    <property type="protein sequence ID" value="PPK64932.1"/>
    <property type="molecule type" value="Genomic_DNA"/>
</dbReference>
<comment type="caution">
    <text evidence="11">The sequence shown here is derived from an EMBL/GenBank/DDBJ whole genome shotgun (WGS) entry which is preliminary data.</text>
</comment>
<dbReference type="InterPro" id="IPR014017">
    <property type="entry name" value="DNA_helicase_UvrD-like_C"/>
</dbReference>
<dbReference type="InterPro" id="IPR014016">
    <property type="entry name" value="UvrD-like_ATP-bd"/>
</dbReference>
<evidence type="ECO:0000313" key="11">
    <source>
        <dbReference type="EMBL" id="PPK64932.1"/>
    </source>
</evidence>
<keyword evidence="12" id="KW-1185">Reference proteome</keyword>
<feature type="binding site" evidence="9">
    <location>
        <begin position="24"/>
        <end position="31"/>
    </location>
    <ligand>
        <name>ATP</name>
        <dbReference type="ChEBI" id="CHEBI:30616"/>
    </ligand>
</feature>
<dbReference type="GO" id="GO:0043138">
    <property type="term" value="F:3'-5' DNA helicase activity"/>
    <property type="evidence" value="ECO:0007669"/>
    <property type="project" value="TreeGrafter"/>
</dbReference>
<keyword evidence="3 9" id="KW-0347">Helicase</keyword>
<dbReference type="GO" id="GO:0005524">
    <property type="term" value="F:ATP binding"/>
    <property type="evidence" value="ECO:0007669"/>
    <property type="project" value="UniProtKB-UniRule"/>
</dbReference>
<sequence>MYDTLTEKQHEIVFEKSGKFVVRACPGSGKTYCVSARLSRLINSWDKNYQGIACLSFTNVAWQEIEKKYKEVFNTNYNISYPHFLGTIDSFINKYIFLAYGHLVLKCKNRPVLVGEPHGIWTGRFFSDSFFDNLTFNIDGEIYALNPRLMPNNWNSNSQIISSKNRLIKCGYANQSDANYFAIKILEKYPQIAKSIALRFPIIIIDEAQDTSEIQMKIIDLLIANGLNEIMLVGDPDQAIFEWNDARPDLLIEKFNAWPNSIILNENRRSSQNICNYTHKISSLSEPSISVNEEIKEFHFRPKVITYTTANLREIVNLFVQECVANGIEENEQNISILYRSKGLINEITGVTEIPFNTKVWSQHSSYTKDFAKGKYLYDRGQFKNGFKLIEKAIVKIFNNLSHCREEDIENIIKKMGFINFRTAVFDFINLLPETNIAIGDWVTQVNANFVAENIEKKLQIENAGKRLTFQQLFLNEYDKTSPFNYRLGTVHSAKGETFDATLLILKSKGVGQAYKTILKNNISITDSEELRIAYVGMTRPRKILVLAVPDDTNKAAWESKFNL</sequence>
<keyword evidence="1 9" id="KW-0547">Nucleotide-binding</keyword>
<dbReference type="InterPro" id="IPR000212">
    <property type="entry name" value="DNA_helicase_UvrD/REP"/>
</dbReference>
<evidence type="ECO:0000256" key="7">
    <source>
        <dbReference type="ARBA" id="ARBA00034808"/>
    </source>
</evidence>
<dbReference type="PANTHER" id="PTHR11070">
    <property type="entry name" value="UVRD / RECB / PCRA DNA HELICASE FAMILY MEMBER"/>
    <property type="match status" value="1"/>
</dbReference>
<evidence type="ECO:0000259" key="10">
    <source>
        <dbReference type="PROSITE" id="PS51198"/>
    </source>
</evidence>
<evidence type="ECO:0000256" key="8">
    <source>
        <dbReference type="ARBA" id="ARBA00048988"/>
    </source>
</evidence>
<evidence type="ECO:0000313" key="12">
    <source>
        <dbReference type="Proteomes" id="UP000238071"/>
    </source>
</evidence>
<evidence type="ECO:0000256" key="9">
    <source>
        <dbReference type="PROSITE-ProRule" id="PRU00560"/>
    </source>
</evidence>
<dbReference type="AlphaFoldDB" id="A0A2S6GI74"/>
<dbReference type="Pfam" id="PF13361">
    <property type="entry name" value="UvrD_C"/>
    <property type="match status" value="1"/>
</dbReference>
<dbReference type="PROSITE" id="PS51198">
    <property type="entry name" value="UVRD_HELICASE_ATP_BIND"/>
    <property type="match status" value="1"/>
</dbReference>
<dbReference type="SUPFAM" id="SSF52540">
    <property type="entry name" value="P-loop containing nucleoside triphosphate hydrolases"/>
    <property type="match status" value="1"/>
</dbReference>
<proteinExistence type="predicted"/>
<dbReference type="RefSeq" id="WP_104425285.1">
    <property type="nucleotide sequence ID" value="NZ_PTIY01000023.1"/>
</dbReference>
<dbReference type="InterPro" id="IPR027417">
    <property type="entry name" value="P-loop_NTPase"/>
</dbReference>
<dbReference type="PANTHER" id="PTHR11070:SF3">
    <property type="entry name" value="DNA 3'-5' HELICASE"/>
    <property type="match status" value="1"/>
</dbReference>
<dbReference type="GO" id="GO:0005829">
    <property type="term" value="C:cytosol"/>
    <property type="evidence" value="ECO:0007669"/>
    <property type="project" value="TreeGrafter"/>
</dbReference>
<dbReference type="GO" id="GO:0000725">
    <property type="term" value="P:recombinational repair"/>
    <property type="evidence" value="ECO:0007669"/>
    <property type="project" value="TreeGrafter"/>
</dbReference>
<evidence type="ECO:0000256" key="3">
    <source>
        <dbReference type="ARBA" id="ARBA00022806"/>
    </source>
</evidence>
<protein>
    <recommendedName>
        <fullName evidence="7">DNA 3'-5' helicase</fullName>
        <ecNumber evidence="7">5.6.2.4</ecNumber>
    </recommendedName>
</protein>
<evidence type="ECO:0000256" key="1">
    <source>
        <dbReference type="ARBA" id="ARBA00022741"/>
    </source>
</evidence>
<evidence type="ECO:0000256" key="6">
    <source>
        <dbReference type="ARBA" id="ARBA00034617"/>
    </source>
</evidence>
<gene>
    <name evidence="11" type="ORF">B0F88_1239</name>
</gene>
<keyword evidence="2 9" id="KW-0378">Hydrolase</keyword>
<dbReference type="GO" id="GO:0016787">
    <property type="term" value="F:hydrolase activity"/>
    <property type="evidence" value="ECO:0007669"/>
    <property type="project" value="UniProtKB-UniRule"/>
</dbReference>
<dbReference type="GO" id="GO:0003677">
    <property type="term" value="F:DNA binding"/>
    <property type="evidence" value="ECO:0007669"/>
    <property type="project" value="InterPro"/>
</dbReference>
<dbReference type="OrthoDB" id="1100019at2"/>
<comment type="catalytic activity">
    <reaction evidence="6">
        <text>Couples ATP hydrolysis with the unwinding of duplex DNA by translocating in the 3'-5' direction.</text>
        <dbReference type="EC" id="5.6.2.4"/>
    </reaction>
</comment>
<organism evidence="11 12">
    <name type="scientific">Methylobacter tundripaludum</name>
    <dbReference type="NCBI Taxonomy" id="173365"/>
    <lineage>
        <taxon>Bacteria</taxon>
        <taxon>Pseudomonadati</taxon>
        <taxon>Pseudomonadota</taxon>
        <taxon>Gammaproteobacteria</taxon>
        <taxon>Methylococcales</taxon>
        <taxon>Methylococcaceae</taxon>
        <taxon>Methylobacter</taxon>
    </lineage>
</organism>
<evidence type="ECO:0000256" key="5">
    <source>
        <dbReference type="ARBA" id="ARBA00023235"/>
    </source>
</evidence>
<evidence type="ECO:0000256" key="4">
    <source>
        <dbReference type="ARBA" id="ARBA00022840"/>
    </source>
</evidence>
<evidence type="ECO:0000256" key="2">
    <source>
        <dbReference type="ARBA" id="ARBA00022801"/>
    </source>
</evidence>
<comment type="catalytic activity">
    <reaction evidence="8">
        <text>ATP + H2O = ADP + phosphate + H(+)</text>
        <dbReference type="Rhea" id="RHEA:13065"/>
        <dbReference type="ChEBI" id="CHEBI:15377"/>
        <dbReference type="ChEBI" id="CHEBI:15378"/>
        <dbReference type="ChEBI" id="CHEBI:30616"/>
        <dbReference type="ChEBI" id="CHEBI:43474"/>
        <dbReference type="ChEBI" id="CHEBI:456216"/>
        <dbReference type="EC" id="5.6.2.4"/>
    </reaction>
</comment>
<reference evidence="11 12" key="1">
    <citation type="submission" date="2018-02" db="EMBL/GenBank/DDBJ databases">
        <title>Subsurface microbial communities from deep shales in Ohio and West Virginia, USA.</title>
        <authorList>
            <person name="Wrighton K."/>
        </authorList>
    </citation>
    <scope>NUCLEOTIDE SEQUENCE [LARGE SCALE GENOMIC DNA]</scope>
    <source>
        <strain evidence="11 12">OWC-G53F</strain>
    </source>
</reference>
<name>A0A2S6GI74_9GAMM</name>
<dbReference type="Gene3D" id="3.40.50.300">
    <property type="entry name" value="P-loop containing nucleotide triphosphate hydrolases"/>
    <property type="match status" value="3"/>
</dbReference>